<evidence type="ECO:0000313" key="2">
    <source>
        <dbReference type="EMBL" id="MFG6455207.1"/>
    </source>
</evidence>
<dbReference type="InterPro" id="IPR000073">
    <property type="entry name" value="AB_hydrolase_1"/>
</dbReference>
<organism evidence="2 3">
    <name type="scientific">Pelomonas nitida</name>
    <dbReference type="NCBI Taxonomy" id="3299027"/>
    <lineage>
        <taxon>Bacteria</taxon>
        <taxon>Pseudomonadati</taxon>
        <taxon>Pseudomonadota</taxon>
        <taxon>Betaproteobacteria</taxon>
        <taxon>Burkholderiales</taxon>
        <taxon>Sphaerotilaceae</taxon>
        <taxon>Roseateles</taxon>
    </lineage>
</organism>
<protein>
    <submittedName>
        <fullName evidence="2">Alpha/beta hydrolase</fullName>
    </submittedName>
</protein>
<evidence type="ECO:0000313" key="3">
    <source>
        <dbReference type="Proteomes" id="UP001606305"/>
    </source>
</evidence>
<name>A0ABW7FZZ5_9BURK</name>
<dbReference type="GO" id="GO:0016787">
    <property type="term" value="F:hydrolase activity"/>
    <property type="evidence" value="ECO:0007669"/>
    <property type="project" value="UniProtKB-KW"/>
</dbReference>
<feature type="domain" description="AB hydrolase-1" evidence="1">
    <location>
        <begin position="64"/>
        <end position="164"/>
    </location>
</feature>
<dbReference type="RefSeq" id="WP_394485705.1">
    <property type="nucleotide sequence ID" value="NZ_JBIGIA010000001.1"/>
</dbReference>
<reference evidence="2 3" key="1">
    <citation type="submission" date="2024-09" db="EMBL/GenBank/DDBJ databases">
        <title>Novel species of the genus Pelomonas and Roseateles isolated from streams.</title>
        <authorList>
            <person name="Lu H."/>
        </authorList>
    </citation>
    <scope>NUCLEOTIDE SEQUENCE [LARGE SCALE GENOMIC DNA]</scope>
    <source>
        <strain evidence="2 3">BYS96W</strain>
    </source>
</reference>
<accession>A0ABW7FZZ5</accession>
<keyword evidence="3" id="KW-1185">Reference proteome</keyword>
<dbReference type="EMBL" id="JBIGIA010000001">
    <property type="protein sequence ID" value="MFG6455207.1"/>
    <property type="molecule type" value="Genomic_DNA"/>
</dbReference>
<dbReference type="SUPFAM" id="SSF53474">
    <property type="entry name" value="alpha/beta-Hydrolases"/>
    <property type="match status" value="1"/>
</dbReference>
<dbReference type="Proteomes" id="UP001606305">
    <property type="component" value="Unassembled WGS sequence"/>
</dbReference>
<dbReference type="Gene3D" id="3.40.50.1820">
    <property type="entry name" value="alpha/beta hydrolase"/>
    <property type="match status" value="1"/>
</dbReference>
<evidence type="ECO:0000259" key="1">
    <source>
        <dbReference type="Pfam" id="PF12697"/>
    </source>
</evidence>
<proteinExistence type="predicted"/>
<sequence>MDAALPPPTSADHRLAAARHAFSTPERVPMTPHEEAALAGAAEPPLRHEGLKLARWTLGTGPRVLLVHGWNSRGAHLLDIAQALVEAGFSATLFDLPAHGDSGGQAASVVHAARALRAMAADCGPVHGVVGHSMGSAAALLAFADGLQVARSAHLAGPSSLTPMIKWQADIPSSTPTAVSA</sequence>
<gene>
    <name evidence="2" type="ORF">ACG00X_00005</name>
</gene>
<keyword evidence="2" id="KW-0378">Hydrolase</keyword>
<dbReference type="Pfam" id="PF12697">
    <property type="entry name" value="Abhydrolase_6"/>
    <property type="match status" value="1"/>
</dbReference>
<dbReference type="InterPro" id="IPR029058">
    <property type="entry name" value="AB_hydrolase_fold"/>
</dbReference>
<comment type="caution">
    <text evidence="2">The sequence shown here is derived from an EMBL/GenBank/DDBJ whole genome shotgun (WGS) entry which is preliminary data.</text>
</comment>